<evidence type="ECO:0000259" key="2">
    <source>
        <dbReference type="SMART" id="SM00062"/>
    </source>
</evidence>
<dbReference type="Proteomes" id="UP000177273">
    <property type="component" value="Unassembled WGS sequence"/>
</dbReference>
<gene>
    <name evidence="3" type="ORF">BG262_07510</name>
</gene>
<name>A0A9Q5JF83_9LACT</name>
<dbReference type="SMART" id="SM00062">
    <property type="entry name" value="PBPb"/>
    <property type="match status" value="1"/>
</dbReference>
<proteinExistence type="predicted"/>
<organism evidence="3 4">
    <name type="scientific">Floricoccus penangensis</name>
    <dbReference type="NCBI Taxonomy" id="1859475"/>
    <lineage>
        <taxon>Bacteria</taxon>
        <taxon>Bacillati</taxon>
        <taxon>Bacillota</taxon>
        <taxon>Bacilli</taxon>
        <taxon>Lactobacillales</taxon>
        <taxon>Streptococcaceae</taxon>
        <taxon>Floricoccus</taxon>
    </lineage>
</organism>
<evidence type="ECO:0000313" key="3">
    <source>
        <dbReference type="EMBL" id="OFI45837.1"/>
    </source>
</evidence>
<dbReference type="PROSITE" id="PS51257">
    <property type="entry name" value="PROKAR_LIPOPROTEIN"/>
    <property type="match status" value="1"/>
</dbReference>
<dbReference type="EMBL" id="MKIQ01000031">
    <property type="protein sequence ID" value="OFI45837.1"/>
    <property type="molecule type" value="Genomic_DNA"/>
</dbReference>
<keyword evidence="4" id="KW-1185">Reference proteome</keyword>
<reference evidence="4" key="1">
    <citation type="submission" date="2016-09" db="EMBL/GenBank/DDBJ databases">
        <title>Draft genome sequence of a novel species of the family Streptococcaceae isolated from flowers.</title>
        <authorList>
            <person name="Chuah L.-O."/>
            <person name="Yap K.-P."/>
            <person name="Thong K.L."/>
            <person name="Liong M.T."/>
            <person name="Ahmad R."/>
            <person name="Rusul G."/>
        </authorList>
    </citation>
    <scope>NUCLEOTIDE SEQUENCE [LARGE SCALE GENOMIC DNA]</scope>
    <source>
        <strain evidence="4">HibF3</strain>
    </source>
</reference>
<protein>
    <submittedName>
        <fullName evidence="3">Amino acid ABC transporter substrate-binding protein</fullName>
    </submittedName>
</protein>
<evidence type="ECO:0000313" key="4">
    <source>
        <dbReference type="Proteomes" id="UP000177273"/>
    </source>
</evidence>
<dbReference type="OrthoDB" id="9774451at2"/>
<dbReference type="RefSeq" id="WP_070788801.1">
    <property type="nucleotide sequence ID" value="NZ_CP075561.1"/>
</dbReference>
<comment type="caution">
    <text evidence="3">The sequence shown here is derived from an EMBL/GenBank/DDBJ whole genome shotgun (WGS) entry which is preliminary data.</text>
</comment>
<dbReference type="InterPro" id="IPR001638">
    <property type="entry name" value="Solute-binding_3/MltF_N"/>
</dbReference>
<feature type="domain" description="Solute-binding protein family 3/N-terminal" evidence="2">
    <location>
        <begin position="41"/>
        <end position="268"/>
    </location>
</feature>
<dbReference type="SUPFAM" id="SSF53850">
    <property type="entry name" value="Periplasmic binding protein-like II"/>
    <property type="match status" value="1"/>
</dbReference>
<keyword evidence="1" id="KW-0732">Signal</keyword>
<dbReference type="AlphaFoldDB" id="A0A9Q5JF83"/>
<evidence type="ECO:0000256" key="1">
    <source>
        <dbReference type="ARBA" id="ARBA00022729"/>
    </source>
</evidence>
<dbReference type="Gene3D" id="3.40.190.10">
    <property type="entry name" value="Periplasmic binding protein-like II"/>
    <property type="match status" value="2"/>
</dbReference>
<dbReference type="PANTHER" id="PTHR35936">
    <property type="entry name" value="MEMBRANE-BOUND LYTIC MUREIN TRANSGLYCOSYLASE F"/>
    <property type="match status" value="1"/>
</dbReference>
<accession>A0A9Q5JF83</accession>
<dbReference type="PANTHER" id="PTHR35936:SF17">
    <property type="entry name" value="ARGININE-BINDING EXTRACELLULAR PROTEIN ARTP"/>
    <property type="match status" value="1"/>
</dbReference>
<dbReference type="Pfam" id="PF00497">
    <property type="entry name" value="SBP_bac_3"/>
    <property type="match status" value="1"/>
</dbReference>
<sequence>MKKIFTAIITSLALVSLVGCGSKGSSGDNDKSLQKIKDKGELIVALSPDYAPFEFQMIKDGKNVVVGSDIDLANKIGEKIGVKVKIDTMDFSNVLASVSSGKADLAISGLTATAERRKAFDFSDEYYKTKNVIVIKKSNSDKYKSIADFKGAKVSAQKGSIQEDLVKNEIKDASLVSLPKSGAMINELKNGTVDAVVLDNMVAESYVDANSDLEIVKDITFKSDDEESNAIAMEKGSKTLQEEVNKIIADLKKDDSINKSVKDNYDLAKEAKQVE</sequence>